<gene>
    <name evidence="1" type="ORF">BG04_4355</name>
</gene>
<proteinExistence type="predicted"/>
<name>A0A0B6ARP2_PRIM2</name>
<dbReference type="AlphaFoldDB" id="A0A0B6ARP2"/>
<reference evidence="1 2" key="1">
    <citation type="journal article" date="2015" name="Genome Announc.">
        <title>Complete genome sequences for 35 biothreat assay-relevant bacillus species.</title>
        <authorList>
            <person name="Johnson S.L."/>
            <person name="Daligault H.E."/>
            <person name="Davenport K.W."/>
            <person name="Jaissle J."/>
            <person name="Frey K.G."/>
            <person name="Ladner J.T."/>
            <person name="Broomall S.M."/>
            <person name="Bishop-Lilly K.A."/>
            <person name="Bruce D.C."/>
            <person name="Gibbons H.S."/>
            <person name="Coyne S.R."/>
            <person name="Lo C.C."/>
            <person name="Meincke L."/>
            <person name="Munk A.C."/>
            <person name="Koroleva G.I."/>
            <person name="Rosenzweig C.N."/>
            <person name="Palacios G.F."/>
            <person name="Redden C.L."/>
            <person name="Minogue T.D."/>
            <person name="Chain P.S."/>
        </authorList>
    </citation>
    <scope>NUCLEOTIDE SEQUENCE [LARGE SCALE GENOMIC DNA]</scope>
    <source>
        <strain evidence="2">ATCC 14581 / DSM 32 / JCM 2506 / NBRC 15308 / NCIMB 9376 / NCTC 10342 / NRRL B-14308 / VKM B-512</strain>
    </source>
</reference>
<evidence type="ECO:0000313" key="1">
    <source>
        <dbReference type="EMBL" id="AJI23343.1"/>
    </source>
</evidence>
<dbReference type="KEGG" id="bmeg:BG04_4355"/>
<protein>
    <submittedName>
        <fullName evidence="1">Uncharacterized protein</fullName>
    </submittedName>
</protein>
<dbReference type="HOGENOM" id="CLU_3076808_0_0_9"/>
<sequence>MKQTASYSKLEKIVEQLKHRGVRAEICRRVVKVTETVNGSNPSYSNQIVRHS</sequence>
<evidence type="ECO:0000313" key="2">
    <source>
        <dbReference type="Proteomes" id="UP000031829"/>
    </source>
</evidence>
<dbReference type="Proteomes" id="UP000031829">
    <property type="component" value="Chromosome"/>
</dbReference>
<dbReference type="EMBL" id="CP009920">
    <property type="protein sequence ID" value="AJI23343.1"/>
    <property type="molecule type" value="Genomic_DNA"/>
</dbReference>
<organism evidence="1 2">
    <name type="scientific">Priestia megaterium (strain ATCC 14581 / DSM 32 / CCUG 1817 / JCM 2506 / NBRC 15308 / NCIMB 9376 / NCTC 10342 / NRRL B-14308 / VKM B-512 / Ford 19)</name>
    <name type="common">Bacillus megaterium</name>
    <dbReference type="NCBI Taxonomy" id="1348623"/>
    <lineage>
        <taxon>Bacteria</taxon>
        <taxon>Bacillati</taxon>
        <taxon>Bacillota</taxon>
        <taxon>Bacilli</taxon>
        <taxon>Bacillales</taxon>
        <taxon>Bacillaceae</taxon>
        <taxon>Priestia</taxon>
    </lineage>
</organism>
<accession>A0A0B6ARP2</accession>